<evidence type="ECO:0000313" key="1">
    <source>
        <dbReference type="EMBL" id="EST43189.1"/>
    </source>
</evidence>
<organism evidence="1">
    <name type="scientific">Spironucleus salmonicida</name>
    <dbReference type="NCBI Taxonomy" id="348837"/>
    <lineage>
        <taxon>Eukaryota</taxon>
        <taxon>Metamonada</taxon>
        <taxon>Diplomonadida</taxon>
        <taxon>Hexamitidae</taxon>
        <taxon>Hexamitinae</taxon>
        <taxon>Spironucleus</taxon>
    </lineage>
</organism>
<gene>
    <name evidence="1" type="ORF">SS50377_17130</name>
    <name evidence="2" type="ORF">SS50377_28415</name>
</gene>
<dbReference type="EMBL" id="KI546141">
    <property type="protein sequence ID" value="EST43189.1"/>
    <property type="molecule type" value="Genomic_DNA"/>
</dbReference>
<reference evidence="2" key="2">
    <citation type="submission" date="2020-12" db="EMBL/GenBank/DDBJ databases">
        <title>New Spironucleus salmonicida genome in near-complete chromosomes.</title>
        <authorList>
            <person name="Xu F."/>
            <person name="Kurt Z."/>
            <person name="Jimenez-Gonzalez A."/>
            <person name="Astvaldsson A."/>
            <person name="Andersson J.O."/>
            <person name="Svard S.G."/>
        </authorList>
    </citation>
    <scope>NUCLEOTIDE SEQUENCE</scope>
    <source>
        <strain evidence="2">ATCC 50377</strain>
    </source>
</reference>
<dbReference type="GO" id="GO:0003677">
    <property type="term" value="F:DNA binding"/>
    <property type="evidence" value="ECO:0007669"/>
    <property type="project" value="UniProtKB-KW"/>
</dbReference>
<dbReference type="InterPro" id="IPR009057">
    <property type="entry name" value="Homeodomain-like_sf"/>
</dbReference>
<evidence type="ECO:0000313" key="2">
    <source>
        <dbReference type="EMBL" id="KAH0569466.1"/>
    </source>
</evidence>
<dbReference type="Proteomes" id="UP000018208">
    <property type="component" value="Unassembled WGS sequence"/>
</dbReference>
<name>V6LR07_9EUKA</name>
<keyword evidence="1" id="KW-0238">DNA-binding</keyword>
<dbReference type="SUPFAM" id="SSF46689">
    <property type="entry name" value="Homeodomain-like"/>
    <property type="match status" value="1"/>
</dbReference>
<sequence length="91" mass="10967">MSNYRWTEADKTILWNAVNDQGNQWLNIQKLYFSQLSVNQVKFKFYYMKRKLENKSDRTDDIKEFIVNENEVQQKSKCDLINDLIVILANE</sequence>
<accession>V6LR07</accession>
<dbReference type="EMBL" id="AUWU02000009">
    <property type="protein sequence ID" value="KAH0569466.1"/>
    <property type="molecule type" value="Genomic_DNA"/>
</dbReference>
<dbReference type="AlphaFoldDB" id="V6LR07"/>
<proteinExistence type="predicted"/>
<keyword evidence="3" id="KW-1185">Reference proteome</keyword>
<evidence type="ECO:0000313" key="3">
    <source>
        <dbReference type="Proteomes" id="UP000018208"/>
    </source>
</evidence>
<reference evidence="1 2" key="1">
    <citation type="journal article" date="2014" name="PLoS Genet.">
        <title>The Genome of Spironucleus salmonicida Highlights a Fish Pathogen Adapted to Fluctuating Environments.</title>
        <authorList>
            <person name="Xu F."/>
            <person name="Jerlstrom-Hultqvist J."/>
            <person name="Einarsson E."/>
            <person name="Astvaldsson A."/>
            <person name="Svard S.G."/>
            <person name="Andersson J.O."/>
        </authorList>
    </citation>
    <scope>NUCLEOTIDE SEQUENCE</scope>
    <source>
        <strain evidence="2">ATCC 50377</strain>
    </source>
</reference>
<dbReference type="OrthoDB" id="10258692at2759"/>
<protein>
    <submittedName>
        <fullName evidence="1">Myb-like DNA-binding domain-containing protein</fullName>
    </submittedName>
</protein>
<dbReference type="VEuPathDB" id="GiardiaDB:SS50377_28415"/>